<gene>
    <name evidence="2" type="ORF">H4O11_07560</name>
</gene>
<reference evidence="2 3" key="1">
    <citation type="submission" date="2020-08" db="EMBL/GenBank/DDBJ databases">
        <title>Stenotrophomonas tumulicola JCM 30961.</title>
        <authorList>
            <person name="Deng Y."/>
        </authorList>
    </citation>
    <scope>NUCLEOTIDE SEQUENCE [LARGE SCALE GENOMIC DNA]</scope>
    <source>
        <strain evidence="2 3">JCM 30961</strain>
    </source>
</reference>
<organism evidence="2 3">
    <name type="scientific">Stenotrophomonas tumulicola</name>
    <dbReference type="NCBI Taxonomy" id="1685415"/>
    <lineage>
        <taxon>Bacteria</taxon>
        <taxon>Pseudomonadati</taxon>
        <taxon>Pseudomonadota</taxon>
        <taxon>Gammaproteobacteria</taxon>
        <taxon>Lysobacterales</taxon>
        <taxon>Lysobacteraceae</taxon>
        <taxon>Stenotrophomonas</taxon>
    </lineage>
</organism>
<evidence type="ECO:0000313" key="2">
    <source>
        <dbReference type="EMBL" id="MBA8681670.1"/>
    </source>
</evidence>
<comment type="caution">
    <text evidence="2">The sequence shown here is derived from an EMBL/GenBank/DDBJ whole genome shotgun (WGS) entry which is preliminary data.</text>
</comment>
<name>A0A7W3FLC9_9GAMM</name>
<dbReference type="EMBL" id="JACGXS010000002">
    <property type="protein sequence ID" value="MBA8681670.1"/>
    <property type="molecule type" value="Genomic_DNA"/>
</dbReference>
<dbReference type="AlphaFoldDB" id="A0A7W3FLC9"/>
<accession>A0A7W3FLC9</accession>
<dbReference type="RefSeq" id="WP_182338785.1">
    <property type="nucleotide sequence ID" value="NZ_JACGXS010000002.1"/>
</dbReference>
<keyword evidence="3" id="KW-1185">Reference proteome</keyword>
<proteinExistence type="predicted"/>
<protein>
    <submittedName>
        <fullName evidence="2">Uncharacterized protein</fullName>
    </submittedName>
</protein>
<evidence type="ECO:0000313" key="3">
    <source>
        <dbReference type="Proteomes" id="UP000547058"/>
    </source>
</evidence>
<evidence type="ECO:0000256" key="1">
    <source>
        <dbReference type="SAM" id="MobiDB-lite"/>
    </source>
</evidence>
<dbReference type="Proteomes" id="UP000547058">
    <property type="component" value="Unassembled WGS sequence"/>
</dbReference>
<sequence length="306" mass="32487">MLLGAAMAAHTAIAEEAPRFAGPLLSPAPPLPVGVINIEPYLIHSQVRGIYDGDGNRKDASAPEGWHLAVPVQYGVHERLTLAASFNATYNRDVEASRAFDIGDTTLSALIGLYKGQGPARPTLTLALRQSIATGHHDRLEDRPISVASGTGVGATSVGLHGQAYFIDGRLRMRASSLWRTPGANAGVHGQSAFGTPAGFDGRVRLGAAMTSLMAAEYSLSRTWVLAGELLHEREGESSVHGTRPGDAGRAEFHRRDPSSWRFSVVPAVQYHWNDHVALVAGAQVSLAGRNSTAVFVPQVAVNMAF</sequence>
<feature type="region of interest" description="Disordered" evidence="1">
    <location>
        <begin position="235"/>
        <end position="254"/>
    </location>
</feature>